<name>A0ABU8RXM0_9SPHN</name>
<dbReference type="EC" id="2.3.-.-" evidence="3"/>
<feature type="transmembrane region" description="Helical" evidence="1">
    <location>
        <begin position="313"/>
        <end position="340"/>
    </location>
</feature>
<protein>
    <submittedName>
        <fullName evidence="3">Acyltransferase</fullName>
        <ecNumber evidence="3">2.3.-.-</ecNumber>
    </submittedName>
</protein>
<accession>A0ABU8RXM0</accession>
<feature type="transmembrane region" description="Helical" evidence="1">
    <location>
        <begin position="139"/>
        <end position="162"/>
    </location>
</feature>
<feature type="transmembrane region" description="Helical" evidence="1">
    <location>
        <begin position="222"/>
        <end position="242"/>
    </location>
</feature>
<dbReference type="Proteomes" id="UP001361239">
    <property type="component" value="Unassembled WGS sequence"/>
</dbReference>
<feature type="transmembrane region" description="Helical" evidence="1">
    <location>
        <begin position="254"/>
        <end position="275"/>
    </location>
</feature>
<dbReference type="PANTHER" id="PTHR23028">
    <property type="entry name" value="ACETYLTRANSFERASE"/>
    <property type="match status" value="1"/>
</dbReference>
<dbReference type="PANTHER" id="PTHR23028:SF131">
    <property type="entry name" value="BLR2367 PROTEIN"/>
    <property type="match status" value="1"/>
</dbReference>
<dbReference type="InterPro" id="IPR050879">
    <property type="entry name" value="Acyltransferase_3"/>
</dbReference>
<keyword evidence="1" id="KW-1133">Transmembrane helix</keyword>
<reference evidence="3 4" key="1">
    <citation type="submission" date="2024-03" db="EMBL/GenBank/DDBJ databases">
        <authorList>
            <person name="Jo J.-H."/>
        </authorList>
    </citation>
    <scope>NUCLEOTIDE SEQUENCE [LARGE SCALE GENOMIC DNA]</scope>
    <source>
        <strain evidence="3 4">PS1R-30</strain>
    </source>
</reference>
<keyword evidence="1" id="KW-0472">Membrane</keyword>
<gene>
    <name evidence="3" type="ORF">WG901_14075</name>
</gene>
<keyword evidence="3" id="KW-0808">Transferase</keyword>
<keyword evidence="3" id="KW-0012">Acyltransferase</keyword>
<evidence type="ECO:0000256" key="1">
    <source>
        <dbReference type="SAM" id="Phobius"/>
    </source>
</evidence>
<proteinExistence type="predicted"/>
<evidence type="ECO:0000313" key="3">
    <source>
        <dbReference type="EMBL" id="MEJ5977772.1"/>
    </source>
</evidence>
<organism evidence="3 4">
    <name type="scientific">Novosphingobium anseongense</name>
    <dbReference type="NCBI Taxonomy" id="3133436"/>
    <lineage>
        <taxon>Bacteria</taxon>
        <taxon>Pseudomonadati</taxon>
        <taxon>Pseudomonadota</taxon>
        <taxon>Alphaproteobacteria</taxon>
        <taxon>Sphingomonadales</taxon>
        <taxon>Sphingomonadaceae</taxon>
        <taxon>Novosphingobium</taxon>
    </lineage>
</organism>
<dbReference type="Pfam" id="PF01757">
    <property type="entry name" value="Acyl_transf_3"/>
    <property type="match status" value="1"/>
</dbReference>
<comment type="caution">
    <text evidence="3">The sequence shown here is derived from an EMBL/GenBank/DDBJ whole genome shotgun (WGS) entry which is preliminary data.</text>
</comment>
<feature type="domain" description="Acyltransferase 3" evidence="2">
    <location>
        <begin position="15"/>
        <end position="338"/>
    </location>
</feature>
<evidence type="ECO:0000259" key="2">
    <source>
        <dbReference type="Pfam" id="PF01757"/>
    </source>
</evidence>
<evidence type="ECO:0000313" key="4">
    <source>
        <dbReference type="Proteomes" id="UP001361239"/>
    </source>
</evidence>
<feature type="transmembrane region" description="Helical" evidence="1">
    <location>
        <begin position="282"/>
        <end position="301"/>
    </location>
</feature>
<keyword evidence="1" id="KW-0812">Transmembrane</keyword>
<keyword evidence="4" id="KW-1185">Reference proteome</keyword>
<dbReference type="EMBL" id="JBBHJZ010000003">
    <property type="protein sequence ID" value="MEJ5977772.1"/>
    <property type="molecule type" value="Genomic_DNA"/>
</dbReference>
<feature type="transmembrane region" description="Helical" evidence="1">
    <location>
        <begin position="169"/>
        <end position="189"/>
    </location>
</feature>
<dbReference type="InterPro" id="IPR002656">
    <property type="entry name" value="Acyl_transf_3_dom"/>
</dbReference>
<dbReference type="GO" id="GO:0016746">
    <property type="term" value="F:acyltransferase activity"/>
    <property type="evidence" value="ECO:0007669"/>
    <property type="project" value="UniProtKB-KW"/>
</dbReference>
<feature type="transmembrane region" description="Helical" evidence="1">
    <location>
        <begin position="195"/>
        <end position="215"/>
    </location>
</feature>
<feature type="transmembrane region" description="Helical" evidence="1">
    <location>
        <begin position="91"/>
        <end position="113"/>
    </location>
</feature>
<dbReference type="RefSeq" id="WP_339587727.1">
    <property type="nucleotide sequence ID" value="NZ_JBBHJZ010000003.1"/>
</dbReference>
<feature type="transmembrane region" description="Helical" evidence="1">
    <location>
        <begin position="49"/>
        <end position="70"/>
    </location>
</feature>
<sequence>MAPPGEPAKAARLEGVQALRFLAALLVVIGHCQHEAVEALGAQAGAARFIAFDWGIGVDIFFVISGFIMWHLMQDSFGKPGEAQRFLRRRVLRIVPIYWLGTTAIALVTLAAFSPGESIPFALASYLFIPWPHPDGRGLFPVLTLGWTLNYEMMFYCVFALALTLPRRLGLTLLLSVFAALFVAARLAPPQAFMLKFWGDPIIFEFLFGIGLAALHRHRATLPGWVALIVAGAGFLLATWSYQTGAYHELARAITGGIPALLIVGAVVCGPRLSVSSRPARLAVLGGDASYALYLAHPFALKAVAAASAKLGLWTLAPVAPILAMLAAAVIVSVLIYRFVERPILSALQRHFARPAVRLGS</sequence>